<dbReference type="InterPro" id="IPR005467">
    <property type="entry name" value="His_kinase_dom"/>
</dbReference>
<dbReference type="EC" id="2.7.13.3" evidence="2"/>
<feature type="domain" description="Histidine kinase" evidence="8">
    <location>
        <begin position="529"/>
        <end position="620"/>
    </location>
</feature>
<dbReference type="AlphaFoldDB" id="A0A1I7ILD6"/>
<evidence type="ECO:0000256" key="5">
    <source>
        <dbReference type="ARBA" id="ARBA00023012"/>
    </source>
</evidence>
<dbReference type="PANTHER" id="PTHR24421">
    <property type="entry name" value="NITRATE/NITRITE SENSOR PROTEIN NARX-RELATED"/>
    <property type="match status" value="1"/>
</dbReference>
<evidence type="ECO:0000313" key="10">
    <source>
        <dbReference type="Proteomes" id="UP000199391"/>
    </source>
</evidence>
<dbReference type="EMBL" id="FPBO01000008">
    <property type="protein sequence ID" value="SFU73732.1"/>
    <property type="molecule type" value="Genomic_DNA"/>
</dbReference>
<evidence type="ECO:0000256" key="4">
    <source>
        <dbReference type="ARBA" id="ARBA00022777"/>
    </source>
</evidence>
<feature type="transmembrane region" description="Helical" evidence="6">
    <location>
        <begin position="251"/>
        <end position="270"/>
    </location>
</feature>
<dbReference type="STRING" id="1035707.SAMN05216552_1008119"/>
<dbReference type="GO" id="GO:0000160">
    <property type="term" value="P:phosphorelay signal transduction system"/>
    <property type="evidence" value="ECO:0007669"/>
    <property type="project" value="UniProtKB-KW"/>
</dbReference>
<dbReference type="Gene3D" id="3.30.565.10">
    <property type="entry name" value="Histidine kinase-like ATPase, C-terminal domain"/>
    <property type="match status" value="1"/>
</dbReference>
<keyword evidence="4 9" id="KW-0418">Kinase</keyword>
<keyword evidence="6" id="KW-1133">Transmembrane helix</keyword>
<dbReference type="Proteomes" id="UP000199391">
    <property type="component" value="Unassembled WGS sequence"/>
</dbReference>
<keyword evidence="5" id="KW-0902">Two-component regulatory system</keyword>
<feature type="transmembrane region" description="Helical" evidence="6">
    <location>
        <begin position="337"/>
        <end position="356"/>
    </location>
</feature>
<evidence type="ECO:0000256" key="6">
    <source>
        <dbReference type="SAM" id="Phobius"/>
    </source>
</evidence>
<proteinExistence type="predicted"/>
<evidence type="ECO:0000256" key="3">
    <source>
        <dbReference type="ARBA" id="ARBA00022679"/>
    </source>
</evidence>
<dbReference type="SMART" id="SM00387">
    <property type="entry name" value="HATPase_c"/>
    <property type="match status" value="1"/>
</dbReference>
<keyword evidence="6" id="KW-0472">Membrane</keyword>
<reference evidence="10" key="1">
    <citation type="submission" date="2016-10" db="EMBL/GenBank/DDBJ databases">
        <authorList>
            <person name="Varghese N."/>
            <person name="Submissions S."/>
        </authorList>
    </citation>
    <scope>NUCLEOTIDE SEQUENCE [LARGE SCALE GENOMIC DNA]</scope>
    <source>
        <strain evidence="10">CGMCC 1.11014</strain>
    </source>
</reference>
<evidence type="ECO:0000256" key="2">
    <source>
        <dbReference type="ARBA" id="ARBA00012438"/>
    </source>
</evidence>
<feature type="chain" id="PRO_5011613669" description="histidine kinase" evidence="7">
    <location>
        <begin position="26"/>
        <end position="638"/>
    </location>
</feature>
<dbReference type="PANTHER" id="PTHR24421:SF10">
    <property type="entry name" value="NITRATE_NITRITE SENSOR PROTEIN NARQ"/>
    <property type="match status" value="1"/>
</dbReference>
<evidence type="ECO:0000256" key="7">
    <source>
        <dbReference type="SAM" id="SignalP"/>
    </source>
</evidence>
<feature type="transmembrane region" description="Helical" evidence="6">
    <location>
        <begin position="220"/>
        <end position="239"/>
    </location>
</feature>
<dbReference type="Pfam" id="PF02518">
    <property type="entry name" value="HATPase_c"/>
    <property type="match status" value="1"/>
</dbReference>
<evidence type="ECO:0000256" key="1">
    <source>
        <dbReference type="ARBA" id="ARBA00000085"/>
    </source>
</evidence>
<feature type="transmembrane region" description="Helical" evidence="6">
    <location>
        <begin position="309"/>
        <end position="330"/>
    </location>
</feature>
<dbReference type="OrthoDB" id="9147043at2"/>
<keyword evidence="7" id="KW-0732">Signal</keyword>
<feature type="transmembrane region" description="Helical" evidence="6">
    <location>
        <begin position="368"/>
        <end position="385"/>
    </location>
</feature>
<gene>
    <name evidence="9" type="ORF">SAMN05216552_1008119</name>
</gene>
<feature type="signal peptide" evidence="7">
    <location>
        <begin position="1"/>
        <end position="25"/>
    </location>
</feature>
<dbReference type="CDD" id="cd16917">
    <property type="entry name" value="HATPase_UhpB-NarQ-NarX-like"/>
    <property type="match status" value="1"/>
</dbReference>
<dbReference type="InterPro" id="IPR003594">
    <property type="entry name" value="HATPase_dom"/>
</dbReference>
<keyword evidence="3" id="KW-0808">Transferase</keyword>
<dbReference type="RefSeq" id="WP_093555588.1">
    <property type="nucleotide sequence ID" value="NZ_FPBO01000008.1"/>
</dbReference>
<dbReference type="InterPro" id="IPR050482">
    <property type="entry name" value="Sensor_HK_TwoCompSys"/>
</dbReference>
<dbReference type="SUPFAM" id="SSF55874">
    <property type="entry name" value="ATPase domain of HSP90 chaperone/DNA topoisomerase II/histidine kinase"/>
    <property type="match status" value="1"/>
</dbReference>
<evidence type="ECO:0000313" key="9">
    <source>
        <dbReference type="EMBL" id="SFU73732.1"/>
    </source>
</evidence>
<dbReference type="InterPro" id="IPR036890">
    <property type="entry name" value="HATPase_C_sf"/>
</dbReference>
<name>A0A1I7ILD6_9BURK</name>
<keyword evidence="6" id="KW-0812">Transmembrane</keyword>
<accession>A0A1I7ILD6</accession>
<protein>
    <recommendedName>
        <fullName evidence="2">histidine kinase</fullName>
        <ecNumber evidence="2">2.7.13.3</ecNumber>
    </recommendedName>
</protein>
<dbReference type="PROSITE" id="PS50109">
    <property type="entry name" value="HIS_KIN"/>
    <property type="match status" value="1"/>
</dbReference>
<organism evidence="9 10">
    <name type="scientific">Pseudoduganella namucuonensis</name>
    <dbReference type="NCBI Taxonomy" id="1035707"/>
    <lineage>
        <taxon>Bacteria</taxon>
        <taxon>Pseudomonadati</taxon>
        <taxon>Pseudomonadota</taxon>
        <taxon>Betaproteobacteria</taxon>
        <taxon>Burkholderiales</taxon>
        <taxon>Oxalobacteraceae</taxon>
        <taxon>Telluria group</taxon>
        <taxon>Pseudoduganella</taxon>
    </lineage>
</organism>
<sequence>MALFPRNPLLLLLVFLLLRAVPAWAADPSAQRHTTIDMLDLPCGAPAPPPARVDSAGLPGQWKTVALPLVLPDSACPSQVSWFRLRAAGAPAGAALALYVPRVKADGRYAVYRDGWLLHQAAVQGPVWNSNRVPLWAGLPAPAATAGAPAGEILLRLERTPRRFDSITSIWLGDERALRWRYQARLMLQTELPAMCGAAFPAVGLLALLIWFKRRTEWRFLIYFCIAATTFLRGVLFFLGHPLDNDIPTWLRMNSMYWMILASHFFILELHERPQRWLTRCLTGMTVLTAIATLPALGLVDHTAATPAVLSITLLLAGGAVIVAGLAASWRRSGSGLLVAACFGAGILVALSDGFLQSNQIDMEGVYLGPYSNILCFLTFSYIMLRRYRSAVGEVERSKETLLQRLAQREAELADSFERLLRVEEQATLSRERQRMMQDMHDGVGSSLRSALWAVEKGNLEEAAVAEVLKECIDDLKLAIDSMEPVEADLLLLLAALRYRLGNRLENSGIALVWGVTDVPALDWLSPVNALHILRILQEAFANIIKHANATQVRVGTGVERDGVTVSIEDNGKGFAVDGTAQGGKGLSNQKFRTTAIGGDIQWTSGAGGTCLKLWLPLTQARTGARHPSGEAFAPSRP</sequence>
<evidence type="ECO:0000259" key="8">
    <source>
        <dbReference type="PROSITE" id="PS50109"/>
    </source>
</evidence>
<feature type="transmembrane region" description="Helical" evidence="6">
    <location>
        <begin position="192"/>
        <end position="211"/>
    </location>
</feature>
<feature type="transmembrane region" description="Helical" evidence="6">
    <location>
        <begin position="277"/>
        <end position="297"/>
    </location>
</feature>
<keyword evidence="10" id="KW-1185">Reference proteome</keyword>
<comment type="catalytic activity">
    <reaction evidence="1">
        <text>ATP + protein L-histidine = ADP + protein N-phospho-L-histidine.</text>
        <dbReference type="EC" id="2.7.13.3"/>
    </reaction>
</comment>
<dbReference type="GO" id="GO:0004673">
    <property type="term" value="F:protein histidine kinase activity"/>
    <property type="evidence" value="ECO:0007669"/>
    <property type="project" value="UniProtKB-EC"/>
</dbReference>